<dbReference type="RefSeq" id="WP_149760416.1">
    <property type="nucleotide sequence ID" value="NZ_BSPE01000031.1"/>
</dbReference>
<keyword evidence="3" id="KW-1185">Reference proteome</keyword>
<evidence type="ECO:0000313" key="2">
    <source>
        <dbReference type="EMBL" id="SFK40831.1"/>
    </source>
</evidence>
<dbReference type="Proteomes" id="UP000323300">
    <property type="component" value="Unassembled WGS sequence"/>
</dbReference>
<dbReference type="OrthoDB" id="8096088at2"/>
<sequence length="132" mass="14213">MFDYFRIPGRTSIHEMKLAAWALFIGERSRGGSAADRAARSHRGMLPDVDPTALVPDPNYRSLLRRLIDFVRSAAGPVEALEIAPAASLSGAPASPVGKSASVTYIGTVESRRAVERSPTQEKSDLDHPRAA</sequence>
<reference evidence="2 3" key="1">
    <citation type="submission" date="2016-10" db="EMBL/GenBank/DDBJ databases">
        <authorList>
            <person name="Varghese N."/>
            <person name="Submissions S."/>
        </authorList>
    </citation>
    <scope>NUCLEOTIDE SEQUENCE [LARGE SCALE GENOMIC DNA]</scope>
    <source>
        <strain evidence="2 3">DSM 21822</strain>
    </source>
</reference>
<evidence type="ECO:0000256" key="1">
    <source>
        <dbReference type="SAM" id="MobiDB-lite"/>
    </source>
</evidence>
<feature type="region of interest" description="Disordered" evidence="1">
    <location>
        <begin position="109"/>
        <end position="132"/>
    </location>
</feature>
<organism evidence="2 3">
    <name type="scientific">Neomesorhizobium albiziae</name>
    <dbReference type="NCBI Taxonomy" id="335020"/>
    <lineage>
        <taxon>Bacteria</taxon>
        <taxon>Pseudomonadati</taxon>
        <taxon>Pseudomonadota</taxon>
        <taxon>Alphaproteobacteria</taxon>
        <taxon>Hyphomicrobiales</taxon>
        <taxon>Phyllobacteriaceae</taxon>
        <taxon>Neomesorhizobium</taxon>
    </lineage>
</organism>
<dbReference type="AlphaFoldDB" id="A0A1I3ZAV3"/>
<accession>A0A1I3ZAV3</accession>
<evidence type="ECO:0000313" key="3">
    <source>
        <dbReference type="Proteomes" id="UP000323300"/>
    </source>
</evidence>
<name>A0A1I3ZAV3_9HYPH</name>
<gene>
    <name evidence="2" type="ORF">SAMN04488498_10645</name>
</gene>
<feature type="compositionally biased region" description="Basic and acidic residues" evidence="1">
    <location>
        <begin position="110"/>
        <end position="132"/>
    </location>
</feature>
<protein>
    <submittedName>
        <fullName evidence="2">Uncharacterized protein</fullName>
    </submittedName>
</protein>
<dbReference type="EMBL" id="FOSL01000006">
    <property type="protein sequence ID" value="SFK40831.1"/>
    <property type="molecule type" value="Genomic_DNA"/>
</dbReference>
<proteinExistence type="predicted"/>